<feature type="compositionally biased region" description="Basic and acidic residues" evidence="1">
    <location>
        <begin position="33"/>
        <end position="51"/>
    </location>
</feature>
<dbReference type="Proteomes" id="UP000198611">
    <property type="component" value="Unassembled WGS sequence"/>
</dbReference>
<evidence type="ECO:0000313" key="2">
    <source>
        <dbReference type="EMBL" id="SFD22300.1"/>
    </source>
</evidence>
<reference evidence="2 3" key="1">
    <citation type="submission" date="2016-10" db="EMBL/GenBank/DDBJ databases">
        <authorList>
            <person name="de Groot N.N."/>
        </authorList>
    </citation>
    <scope>NUCLEOTIDE SEQUENCE [LARGE SCALE GENOMIC DNA]</scope>
    <source>
        <strain evidence="2 3">HL3</strain>
    </source>
</reference>
<evidence type="ECO:0008006" key="4">
    <source>
        <dbReference type="Google" id="ProtNLM"/>
    </source>
</evidence>
<dbReference type="EMBL" id="FOMJ01000003">
    <property type="protein sequence ID" value="SFD22300.1"/>
    <property type="molecule type" value="Genomic_DNA"/>
</dbReference>
<dbReference type="AlphaFoldDB" id="A0A1I1QW76"/>
<feature type="region of interest" description="Disordered" evidence="1">
    <location>
        <begin position="29"/>
        <end position="51"/>
    </location>
</feature>
<dbReference type="STRING" id="1123397.SAMN05660831_01133"/>
<protein>
    <recommendedName>
        <fullName evidence="4">Crp/Fnr family transcriptional regulator</fullName>
    </recommendedName>
</protein>
<organism evidence="2 3">
    <name type="scientific">Thiohalospira halophila DSM 15071</name>
    <dbReference type="NCBI Taxonomy" id="1123397"/>
    <lineage>
        <taxon>Bacteria</taxon>
        <taxon>Pseudomonadati</taxon>
        <taxon>Pseudomonadota</taxon>
        <taxon>Gammaproteobacteria</taxon>
        <taxon>Thiohalospirales</taxon>
        <taxon>Thiohalospiraceae</taxon>
        <taxon>Thiohalospira</taxon>
    </lineage>
</organism>
<sequence length="119" mass="13717">MKDWEKRMLAAARDLEEGERETVIGFAEYLGQRGEKEERPTPEPVDIPRPEKESVVKAIRRLSATYPMLDKAKMLDETSQLMAEHTLQGREADSVIDELETVFYRHYERNFGTAGEDGE</sequence>
<gene>
    <name evidence="2" type="ORF">SAMN05660831_01133</name>
</gene>
<evidence type="ECO:0000313" key="3">
    <source>
        <dbReference type="Proteomes" id="UP000198611"/>
    </source>
</evidence>
<dbReference type="OrthoDB" id="8481263at2"/>
<accession>A0A1I1QW76</accession>
<keyword evidence="3" id="KW-1185">Reference proteome</keyword>
<evidence type="ECO:0000256" key="1">
    <source>
        <dbReference type="SAM" id="MobiDB-lite"/>
    </source>
</evidence>
<name>A0A1I1QW76_9GAMM</name>
<proteinExistence type="predicted"/>